<accession>A0A7I8D856</accession>
<dbReference type="Pfam" id="PF01966">
    <property type="entry name" value="HD"/>
    <property type="match status" value="1"/>
</dbReference>
<name>A0A7I8D856_9BACL</name>
<organism evidence="2 3">
    <name type="scientific">Effusibacillus dendaii</name>
    <dbReference type="NCBI Taxonomy" id="2743772"/>
    <lineage>
        <taxon>Bacteria</taxon>
        <taxon>Bacillati</taxon>
        <taxon>Bacillota</taxon>
        <taxon>Bacilli</taxon>
        <taxon>Bacillales</taxon>
        <taxon>Alicyclobacillaceae</taxon>
        <taxon>Effusibacillus</taxon>
    </lineage>
</organism>
<dbReference type="InterPro" id="IPR003607">
    <property type="entry name" value="HD/PDEase_dom"/>
</dbReference>
<dbReference type="InterPro" id="IPR006674">
    <property type="entry name" value="HD_domain"/>
</dbReference>
<protein>
    <recommendedName>
        <fullName evidence="1">HD-GYP domain-containing protein</fullName>
    </recommendedName>
</protein>
<keyword evidence="3" id="KW-1185">Reference proteome</keyword>
<gene>
    <name evidence="2" type="ORF">skT53_11820</name>
</gene>
<evidence type="ECO:0000313" key="2">
    <source>
        <dbReference type="EMBL" id="BCJ86197.1"/>
    </source>
</evidence>
<dbReference type="PROSITE" id="PS51832">
    <property type="entry name" value="HD_GYP"/>
    <property type="match status" value="1"/>
</dbReference>
<sequence>MISGLIGKWMKLSMAETTDLVISGFLHDIGKAKVPTDILNKPERLTAEEMAVMRKHTVYGYELVQKTADVSDRIYRDNLTPFEAMEIISQQQFGSLDTSISEIF</sequence>
<dbReference type="AlphaFoldDB" id="A0A7I8D856"/>
<proteinExistence type="predicted"/>
<dbReference type="PANTHER" id="PTHR43155:SF2">
    <property type="entry name" value="CYCLIC DI-GMP PHOSPHODIESTERASE PA4108"/>
    <property type="match status" value="1"/>
</dbReference>
<dbReference type="EMBL" id="AP023366">
    <property type="protein sequence ID" value="BCJ86197.1"/>
    <property type="molecule type" value="Genomic_DNA"/>
</dbReference>
<dbReference type="SUPFAM" id="SSF109604">
    <property type="entry name" value="HD-domain/PDEase-like"/>
    <property type="match status" value="1"/>
</dbReference>
<dbReference type="InterPro" id="IPR037522">
    <property type="entry name" value="HD_GYP_dom"/>
</dbReference>
<dbReference type="Gene3D" id="1.10.3210.10">
    <property type="entry name" value="Hypothetical protein af1432"/>
    <property type="match status" value="1"/>
</dbReference>
<evidence type="ECO:0000313" key="3">
    <source>
        <dbReference type="Proteomes" id="UP000593802"/>
    </source>
</evidence>
<dbReference type="PANTHER" id="PTHR43155">
    <property type="entry name" value="CYCLIC DI-GMP PHOSPHODIESTERASE PA4108-RELATED"/>
    <property type="match status" value="1"/>
</dbReference>
<evidence type="ECO:0000259" key="1">
    <source>
        <dbReference type="PROSITE" id="PS51832"/>
    </source>
</evidence>
<dbReference type="KEGG" id="eff:skT53_11820"/>
<dbReference type="Proteomes" id="UP000593802">
    <property type="component" value="Chromosome"/>
</dbReference>
<dbReference type="CDD" id="cd00077">
    <property type="entry name" value="HDc"/>
    <property type="match status" value="1"/>
</dbReference>
<feature type="domain" description="HD-GYP" evidence="1">
    <location>
        <begin position="1"/>
        <end position="104"/>
    </location>
</feature>
<reference evidence="2 3" key="1">
    <citation type="submission" date="2020-08" db="EMBL/GenBank/DDBJ databases">
        <title>Complete Genome Sequence of Effusibacillus dendaii Strain skT53, Isolated from Farmland soil.</title>
        <authorList>
            <person name="Konishi T."/>
            <person name="Kawasaki H."/>
        </authorList>
    </citation>
    <scope>NUCLEOTIDE SEQUENCE [LARGE SCALE GENOMIC DNA]</scope>
    <source>
        <strain evidence="3">skT53</strain>
    </source>
</reference>